<dbReference type="EMBL" id="AMQM01009233">
    <property type="status" value="NOT_ANNOTATED_CDS"/>
    <property type="molecule type" value="Genomic_DNA"/>
</dbReference>
<dbReference type="AlphaFoldDB" id="T1FKL3"/>
<keyword evidence="3" id="KW-0732">Signal</keyword>
<accession>T1FKL3</accession>
<keyword evidence="2" id="KW-1133">Transmembrane helix</keyword>
<sequence>MTFMSCCCCCCLVASVAIRSCLPSNPRADVIIILPLHFRFETIKVFSVNNNANEIVDERFSESSPSSPSSSPSSSSSSSSSSLTSSSTSSLSTLSAYDVYPQNIHPNLPLTSSSSSSCSLHYPICDPPLGCDVTVGMCLCPRGYQMEEGVCVVTELAQTVEALRLAPLLGDGLGTFPSCLNSSSNSFVTAEYTPLLGEIFRQPYTSISPVEFPSDDCKASIFSPCIRYFFLVLHMIYCFTFTITVITFTIFCINSSDIKVATNEINVLQSSSPSPSSSISISSVSPSISSVSSLVSSVSASVSSSISSASSPSSSHLSSSSSLFSSPTSRHVESSNQTAGDKMFGNNFGGNDAATTTSSIFLKNYHLQLEKVLARYSSNSLKSLKAQINSYIEDIFSGQRSSSSSGSSSGGSGGSSGIESGLKQYLSSFTRYLSNLSANQWLSFPKLLYASKIASKIKENDVIINNNNNNNNNNNKNVVNKIVATTSKNLNKDSKSIIGGNVNSIYEALNFPAEKYFYVSKPYPSSLLLPTSSSSFFLSTSSPSKSELLKSLNNSIVEFGRFIEVEEVDFVVMLVTRLLRQ</sequence>
<evidence type="ECO:0000256" key="3">
    <source>
        <dbReference type="SAM" id="SignalP"/>
    </source>
</evidence>
<keyword evidence="2" id="KW-0472">Membrane</keyword>
<evidence type="ECO:0000313" key="4">
    <source>
        <dbReference type="EMBL" id="ESO07849.1"/>
    </source>
</evidence>
<dbReference type="InParanoid" id="T1FKL3"/>
<dbReference type="EMBL" id="AMQM01009234">
    <property type="status" value="NOT_ANNOTATED_CDS"/>
    <property type="molecule type" value="Genomic_DNA"/>
</dbReference>
<gene>
    <name evidence="5" type="primary">20209362</name>
    <name evidence="4" type="ORF">HELRODRAFT_184107</name>
</gene>
<dbReference type="RefSeq" id="XP_009014053.1">
    <property type="nucleotide sequence ID" value="XM_009015805.1"/>
</dbReference>
<reference evidence="4 6" key="2">
    <citation type="journal article" date="2013" name="Nature">
        <title>Insights into bilaterian evolution from three spiralian genomes.</title>
        <authorList>
            <person name="Simakov O."/>
            <person name="Marletaz F."/>
            <person name="Cho S.J."/>
            <person name="Edsinger-Gonzales E."/>
            <person name="Havlak P."/>
            <person name="Hellsten U."/>
            <person name="Kuo D.H."/>
            <person name="Larsson T."/>
            <person name="Lv J."/>
            <person name="Arendt D."/>
            <person name="Savage R."/>
            <person name="Osoegawa K."/>
            <person name="de Jong P."/>
            <person name="Grimwood J."/>
            <person name="Chapman J.A."/>
            <person name="Shapiro H."/>
            <person name="Aerts A."/>
            <person name="Otillar R.P."/>
            <person name="Terry A.Y."/>
            <person name="Boore J.L."/>
            <person name="Grigoriev I.V."/>
            <person name="Lindberg D.R."/>
            <person name="Seaver E.C."/>
            <person name="Weisblat D.A."/>
            <person name="Putnam N.H."/>
            <person name="Rokhsar D.S."/>
        </authorList>
    </citation>
    <scope>NUCLEOTIDE SEQUENCE</scope>
</reference>
<name>T1FKL3_HELRO</name>
<dbReference type="GO" id="GO:0005634">
    <property type="term" value="C:nucleus"/>
    <property type="evidence" value="ECO:0000318"/>
    <property type="project" value="GO_Central"/>
</dbReference>
<feature type="compositionally biased region" description="Low complexity" evidence="1">
    <location>
        <begin position="308"/>
        <end position="329"/>
    </location>
</feature>
<evidence type="ECO:0000256" key="2">
    <source>
        <dbReference type="SAM" id="Phobius"/>
    </source>
</evidence>
<evidence type="ECO:0000256" key="1">
    <source>
        <dbReference type="SAM" id="MobiDB-lite"/>
    </source>
</evidence>
<dbReference type="EMBL" id="AMQM01009231">
    <property type="status" value="NOT_ANNOTATED_CDS"/>
    <property type="molecule type" value="Genomic_DNA"/>
</dbReference>
<dbReference type="EnsemblMetazoa" id="HelroT184107">
    <property type="protein sequence ID" value="HelroP184107"/>
    <property type="gene ID" value="HelroG184107"/>
</dbReference>
<dbReference type="Proteomes" id="UP000015101">
    <property type="component" value="Unassembled WGS sequence"/>
</dbReference>
<dbReference type="EMBL" id="AMQM01009230">
    <property type="status" value="NOT_ANNOTATED_CDS"/>
    <property type="molecule type" value="Genomic_DNA"/>
</dbReference>
<keyword evidence="2" id="KW-0812">Transmembrane</keyword>
<feature type="signal peptide" evidence="3">
    <location>
        <begin position="1"/>
        <end position="23"/>
    </location>
</feature>
<feature type="region of interest" description="Disordered" evidence="1">
    <location>
        <begin position="59"/>
        <end position="86"/>
    </location>
</feature>
<feature type="compositionally biased region" description="Low complexity" evidence="1">
    <location>
        <begin position="63"/>
        <end position="86"/>
    </location>
</feature>
<feature type="chain" id="PRO_5010980734" description="EB domain-containing protein" evidence="3">
    <location>
        <begin position="24"/>
        <end position="581"/>
    </location>
</feature>
<evidence type="ECO:0008006" key="7">
    <source>
        <dbReference type="Google" id="ProtNLM"/>
    </source>
</evidence>
<dbReference type="EMBL" id="KB096152">
    <property type="protein sequence ID" value="ESO07849.1"/>
    <property type="molecule type" value="Genomic_DNA"/>
</dbReference>
<organism evidence="5 6">
    <name type="scientific">Helobdella robusta</name>
    <name type="common">Californian leech</name>
    <dbReference type="NCBI Taxonomy" id="6412"/>
    <lineage>
        <taxon>Eukaryota</taxon>
        <taxon>Metazoa</taxon>
        <taxon>Spiralia</taxon>
        <taxon>Lophotrochozoa</taxon>
        <taxon>Annelida</taxon>
        <taxon>Clitellata</taxon>
        <taxon>Hirudinea</taxon>
        <taxon>Rhynchobdellida</taxon>
        <taxon>Glossiphoniidae</taxon>
        <taxon>Helobdella</taxon>
    </lineage>
</organism>
<dbReference type="EMBL" id="AMQM01009232">
    <property type="status" value="NOT_ANNOTATED_CDS"/>
    <property type="molecule type" value="Genomic_DNA"/>
</dbReference>
<protein>
    <recommendedName>
        <fullName evidence="7">EB domain-containing protein</fullName>
    </recommendedName>
</protein>
<evidence type="ECO:0000313" key="5">
    <source>
        <dbReference type="EnsemblMetazoa" id="HelroP184107"/>
    </source>
</evidence>
<reference evidence="5" key="3">
    <citation type="submission" date="2015-06" db="UniProtKB">
        <authorList>
            <consortium name="EnsemblMetazoa"/>
        </authorList>
    </citation>
    <scope>IDENTIFICATION</scope>
</reference>
<feature type="region of interest" description="Disordered" evidence="1">
    <location>
        <begin position="308"/>
        <end position="344"/>
    </location>
</feature>
<reference evidence="6" key="1">
    <citation type="submission" date="2012-12" db="EMBL/GenBank/DDBJ databases">
        <authorList>
            <person name="Hellsten U."/>
            <person name="Grimwood J."/>
            <person name="Chapman J.A."/>
            <person name="Shapiro H."/>
            <person name="Aerts A."/>
            <person name="Otillar R.P."/>
            <person name="Terry A.Y."/>
            <person name="Boore J.L."/>
            <person name="Simakov O."/>
            <person name="Marletaz F."/>
            <person name="Cho S.-J."/>
            <person name="Edsinger-Gonzales E."/>
            <person name="Havlak P."/>
            <person name="Kuo D.-H."/>
            <person name="Larsson T."/>
            <person name="Lv J."/>
            <person name="Arendt D."/>
            <person name="Savage R."/>
            <person name="Osoegawa K."/>
            <person name="de Jong P."/>
            <person name="Lindberg D.R."/>
            <person name="Seaver E.C."/>
            <person name="Weisblat D.A."/>
            <person name="Putnam N.H."/>
            <person name="Grigoriev I.V."/>
            <person name="Rokhsar D.S."/>
        </authorList>
    </citation>
    <scope>NUCLEOTIDE SEQUENCE</scope>
</reference>
<proteinExistence type="predicted"/>
<dbReference type="GO" id="GO:0005737">
    <property type="term" value="C:cytoplasm"/>
    <property type="evidence" value="ECO:0000318"/>
    <property type="project" value="GO_Central"/>
</dbReference>
<keyword evidence="6" id="KW-1185">Reference proteome</keyword>
<dbReference type="GeneID" id="20209362"/>
<dbReference type="HOGENOM" id="CLU_469529_0_0_1"/>
<feature type="transmembrane region" description="Helical" evidence="2">
    <location>
        <begin position="228"/>
        <end position="253"/>
    </location>
</feature>
<dbReference type="KEGG" id="hro:HELRODRAFT_184107"/>
<evidence type="ECO:0000313" key="6">
    <source>
        <dbReference type="Proteomes" id="UP000015101"/>
    </source>
</evidence>
<dbReference type="CTD" id="20209362"/>